<comment type="caution">
    <text evidence="4">The sequence shown here is derived from an EMBL/GenBank/DDBJ whole genome shotgun (WGS) entry which is preliminary data.</text>
</comment>
<evidence type="ECO:0000256" key="1">
    <source>
        <dbReference type="SAM" id="MobiDB-lite"/>
    </source>
</evidence>
<evidence type="ECO:0000256" key="2">
    <source>
        <dbReference type="SAM" id="SignalP"/>
    </source>
</evidence>
<keyword evidence="5" id="KW-1185">Reference proteome</keyword>
<proteinExistence type="predicted"/>
<evidence type="ECO:0000313" key="5">
    <source>
        <dbReference type="Proteomes" id="UP001500340"/>
    </source>
</evidence>
<sequence>MKWVGYYRWSLCIILTLTLTACGSEQGSSQSSQGGYKDTKSMVIDILKTDDGKKAIYEALSSPQSESGSSSGSSSDSGSGSESSGSGSGSDSGGSSGSGSSSGGSGGGSGGGGGNYKIKMLLPSNTSEEVKMAVKDTITSPAYKKEIEKIMTDPKFAGNFAKAISAQNKQLHMDLIKDPTYQKSMQEMMKSPEIMQMFLDLTKSSDYRKQTMTIMQEAMQSPIFKMEVMELLKTVVQEQLIPKVEKSSENQTEKQGGKSGGEQKKQGGDSGSGSSEES</sequence>
<reference evidence="4 5" key="1">
    <citation type="journal article" date="2019" name="Int. J. Syst. Evol. Microbiol.">
        <title>The Global Catalogue of Microorganisms (GCM) 10K type strain sequencing project: providing services to taxonomists for standard genome sequencing and annotation.</title>
        <authorList>
            <consortium name="The Broad Institute Genomics Platform"/>
            <consortium name="The Broad Institute Genome Sequencing Center for Infectious Disease"/>
            <person name="Wu L."/>
            <person name="Ma J."/>
        </authorList>
    </citation>
    <scope>NUCLEOTIDE SEQUENCE [LARGE SCALE GENOMIC DNA]</scope>
    <source>
        <strain evidence="4 5">JCM 12774</strain>
    </source>
</reference>
<accession>A0ABN0XW03</accession>
<protein>
    <recommendedName>
        <fullName evidence="3">Spore germination GerD central core domain-containing protein</fullName>
    </recommendedName>
</protein>
<dbReference type="PROSITE" id="PS51257">
    <property type="entry name" value="PROKAR_LIPOPROTEIN"/>
    <property type="match status" value="1"/>
</dbReference>
<name>A0ABN0XW03_9BACL</name>
<feature type="domain" description="Spore germination GerD central core" evidence="3">
    <location>
        <begin position="127"/>
        <end position="235"/>
    </location>
</feature>
<dbReference type="Proteomes" id="UP001500340">
    <property type="component" value="Unassembled WGS sequence"/>
</dbReference>
<feature type="compositionally biased region" description="Gly residues" evidence="1">
    <location>
        <begin position="86"/>
        <end position="111"/>
    </location>
</feature>
<feature type="chain" id="PRO_5045829219" description="Spore germination GerD central core domain-containing protein" evidence="2">
    <location>
        <begin position="22"/>
        <end position="278"/>
    </location>
</feature>
<dbReference type="NCBIfam" id="NF040801">
    <property type="entry name" value="spore_GerD"/>
    <property type="match status" value="1"/>
</dbReference>
<gene>
    <name evidence="4" type="ORF">GCM10008933_01880</name>
</gene>
<feature type="region of interest" description="Disordered" evidence="1">
    <location>
        <begin position="55"/>
        <end position="111"/>
    </location>
</feature>
<feature type="signal peptide" evidence="2">
    <location>
        <begin position="1"/>
        <end position="21"/>
    </location>
</feature>
<evidence type="ECO:0000313" key="4">
    <source>
        <dbReference type="EMBL" id="GAA0374371.1"/>
    </source>
</evidence>
<keyword evidence="2" id="KW-0732">Signal</keyword>
<dbReference type="InterPro" id="IPR041262">
    <property type="entry name" value="GerD_central"/>
</dbReference>
<dbReference type="EMBL" id="BAAACX010000003">
    <property type="protein sequence ID" value="GAA0374371.1"/>
    <property type="molecule type" value="Genomic_DNA"/>
</dbReference>
<organism evidence="4 5">
    <name type="scientific">Paenibacillus motobuensis</name>
    <dbReference type="NCBI Taxonomy" id="295324"/>
    <lineage>
        <taxon>Bacteria</taxon>
        <taxon>Bacillati</taxon>
        <taxon>Bacillota</taxon>
        <taxon>Bacilli</taxon>
        <taxon>Bacillales</taxon>
        <taxon>Paenibacillaceae</taxon>
        <taxon>Paenibacillus</taxon>
    </lineage>
</organism>
<feature type="compositionally biased region" description="Basic and acidic residues" evidence="1">
    <location>
        <begin position="243"/>
        <end position="267"/>
    </location>
</feature>
<feature type="compositionally biased region" description="Low complexity" evidence="1">
    <location>
        <begin position="65"/>
        <end position="85"/>
    </location>
</feature>
<evidence type="ECO:0000259" key="3">
    <source>
        <dbReference type="Pfam" id="PF17898"/>
    </source>
</evidence>
<feature type="region of interest" description="Disordered" evidence="1">
    <location>
        <begin position="241"/>
        <end position="278"/>
    </location>
</feature>
<dbReference type="Pfam" id="PF17898">
    <property type="entry name" value="GerD"/>
    <property type="match status" value="1"/>
</dbReference>
<dbReference type="RefSeq" id="WP_343856351.1">
    <property type="nucleotide sequence ID" value="NZ_BAAACX010000003.1"/>
</dbReference>